<evidence type="ECO:0000256" key="7">
    <source>
        <dbReference type="ARBA" id="ARBA00023224"/>
    </source>
</evidence>
<reference evidence="11" key="1">
    <citation type="submission" date="2025-08" db="UniProtKB">
        <authorList>
            <consortium name="RefSeq"/>
        </authorList>
    </citation>
    <scope>IDENTIFICATION</scope>
</reference>
<sequence>MVKSTMTNQSSFNISEEKRLEILKAISHRELERLIPSIVILSIFSLTGTVGNSVSVYVFASRMKKNFQNNLFIYLCSMNIIACAVCVPGNIVDLVFAFNYPSTEICKATRFFNLFTVTGYVVTLGTISVYRLRAASTASLTMSVKRTSIRGIVGIFIASLAMAWLGAVVYGVRRTPTGVQGIKGQDCSIAEEVSDTAWPAGFYSFLGIGFTTLVLTVAISYYRIWQIVKRSKTTVAAHTTINVVAPVATGLAVVTSPQERSDRQSQAQEGEEPLKQDVVSGMYDLMPSASSVYQEASVDYYFEKEGSDLSAPSVSKISCDNWLNRNTQTSSQSKNNIKSITTTDVCGVTTICLLDDQDGVVSKDKIYERFNNNLFKRKNFPLLIQTTACRRNKRSGQFRSNPDLASVELDDQASALFRSLSVVELGHRGSHDLSMAVEPQKCSWLDFNKDLIEASPKCNIGMEAEGTCHDSTFLLQKKKSGRKSSLANITQLNATAKKNELETDPSLNSKFHLNPFKPEKENLSSQEQFVFANVASMNSVISKSSTAVQVAPKDKIQTDTLSDKTKNDRLLNLAATSTEQSLIPIQTTAKTKNSKTALENAITRTAFLLTFTFIASYVPFFVVSIPHFLIADFDYTQNTATLNVINMAYRLYFINPTISPFIFWASNLDFRRGIKAFCNRD</sequence>
<dbReference type="GO" id="GO:0004930">
    <property type="term" value="F:G protein-coupled receptor activity"/>
    <property type="evidence" value="ECO:0007669"/>
    <property type="project" value="UniProtKB-KW"/>
</dbReference>
<evidence type="ECO:0000256" key="4">
    <source>
        <dbReference type="ARBA" id="ARBA00023040"/>
    </source>
</evidence>
<feature type="transmembrane region" description="Helical" evidence="8">
    <location>
        <begin position="606"/>
        <end position="629"/>
    </location>
</feature>
<dbReference type="PANTHER" id="PTHR24240">
    <property type="entry name" value="OPSIN"/>
    <property type="match status" value="1"/>
</dbReference>
<dbReference type="InterPro" id="IPR050125">
    <property type="entry name" value="GPCR_opsins"/>
</dbReference>
<evidence type="ECO:0000256" key="3">
    <source>
        <dbReference type="ARBA" id="ARBA00022989"/>
    </source>
</evidence>
<feature type="transmembrane region" description="Helical" evidence="8">
    <location>
        <begin position="649"/>
        <end position="670"/>
    </location>
</feature>
<keyword evidence="7" id="KW-0807">Transducer</keyword>
<keyword evidence="10" id="KW-1185">Reference proteome</keyword>
<dbReference type="KEGG" id="bgt:106072224"/>
<feature type="transmembrane region" description="Helical" evidence="8">
    <location>
        <begin position="111"/>
        <end position="130"/>
    </location>
</feature>
<dbReference type="GeneID" id="106072224"/>
<dbReference type="PROSITE" id="PS50262">
    <property type="entry name" value="G_PROTEIN_RECEP_F1_2"/>
    <property type="match status" value="1"/>
</dbReference>
<keyword evidence="3 8" id="KW-1133">Transmembrane helix</keyword>
<comment type="subcellular location">
    <subcellularLocation>
        <location evidence="1">Membrane</location>
        <topology evidence="1">Multi-pass membrane protein</topology>
    </subcellularLocation>
</comment>
<name>A0A9U8EHM7_BIOGL</name>
<dbReference type="GO" id="GO:0016020">
    <property type="term" value="C:membrane"/>
    <property type="evidence" value="ECO:0007669"/>
    <property type="project" value="UniProtKB-SubCell"/>
</dbReference>
<proteinExistence type="predicted"/>
<dbReference type="Proteomes" id="UP001165740">
    <property type="component" value="Chromosome 17"/>
</dbReference>
<feature type="transmembrane region" description="Helical" evidence="8">
    <location>
        <begin position="151"/>
        <end position="172"/>
    </location>
</feature>
<dbReference type="SUPFAM" id="SSF81321">
    <property type="entry name" value="Family A G protein-coupled receptor-like"/>
    <property type="match status" value="1"/>
</dbReference>
<dbReference type="AlphaFoldDB" id="A0A9U8EHM7"/>
<keyword evidence="6" id="KW-0675">Receptor</keyword>
<dbReference type="RefSeq" id="XP_013088018.2">
    <property type="nucleotide sequence ID" value="XM_013232564.2"/>
</dbReference>
<accession>A0A9U8EHM7</accession>
<evidence type="ECO:0000256" key="1">
    <source>
        <dbReference type="ARBA" id="ARBA00004141"/>
    </source>
</evidence>
<evidence type="ECO:0000313" key="10">
    <source>
        <dbReference type="Proteomes" id="UP001165740"/>
    </source>
</evidence>
<gene>
    <name evidence="11" type="primary">LOC106072224</name>
</gene>
<keyword evidence="4" id="KW-0297">G-protein coupled receptor</keyword>
<dbReference type="OrthoDB" id="6087545at2759"/>
<feature type="transmembrane region" description="Helical" evidence="8">
    <location>
        <begin position="202"/>
        <end position="222"/>
    </location>
</feature>
<keyword evidence="2 8" id="KW-0812">Transmembrane</keyword>
<feature type="transmembrane region" description="Helical" evidence="8">
    <location>
        <begin position="34"/>
        <end position="59"/>
    </location>
</feature>
<evidence type="ECO:0000259" key="9">
    <source>
        <dbReference type="PROSITE" id="PS50262"/>
    </source>
</evidence>
<dbReference type="Pfam" id="PF00001">
    <property type="entry name" value="7tm_1"/>
    <property type="match status" value="1"/>
</dbReference>
<evidence type="ECO:0000313" key="11">
    <source>
        <dbReference type="RefSeq" id="XP_013088018.2"/>
    </source>
</evidence>
<organism evidence="10 11">
    <name type="scientific">Biomphalaria glabrata</name>
    <name type="common">Bloodfluke planorb</name>
    <name type="synonym">Freshwater snail</name>
    <dbReference type="NCBI Taxonomy" id="6526"/>
    <lineage>
        <taxon>Eukaryota</taxon>
        <taxon>Metazoa</taxon>
        <taxon>Spiralia</taxon>
        <taxon>Lophotrochozoa</taxon>
        <taxon>Mollusca</taxon>
        <taxon>Gastropoda</taxon>
        <taxon>Heterobranchia</taxon>
        <taxon>Euthyneura</taxon>
        <taxon>Panpulmonata</taxon>
        <taxon>Hygrophila</taxon>
        <taxon>Lymnaeoidea</taxon>
        <taxon>Planorbidae</taxon>
        <taxon>Biomphalaria</taxon>
    </lineage>
</organism>
<dbReference type="InterPro" id="IPR000276">
    <property type="entry name" value="GPCR_Rhodpsn"/>
</dbReference>
<feature type="domain" description="G-protein coupled receptors family 1 profile" evidence="9">
    <location>
        <begin position="51"/>
        <end position="663"/>
    </location>
</feature>
<dbReference type="Gene3D" id="1.20.1070.10">
    <property type="entry name" value="Rhodopsin 7-helix transmembrane proteins"/>
    <property type="match status" value="2"/>
</dbReference>
<keyword evidence="5 8" id="KW-0472">Membrane</keyword>
<evidence type="ECO:0000256" key="8">
    <source>
        <dbReference type="SAM" id="Phobius"/>
    </source>
</evidence>
<evidence type="ECO:0000256" key="6">
    <source>
        <dbReference type="ARBA" id="ARBA00023170"/>
    </source>
</evidence>
<evidence type="ECO:0000256" key="2">
    <source>
        <dbReference type="ARBA" id="ARBA00022692"/>
    </source>
</evidence>
<feature type="transmembrane region" description="Helical" evidence="8">
    <location>
        <begin position="71"/>
        <end position="91"/>
    </location>
</feature>
<dbReference type="CDD" id="cd00637">
    <property type="entry name" value="7tm_classA_rhodopsin-like"/>
    <property type="match status" value="2"/>
</dbReference>
<protein>
    <submittedName>
        <fullName evidence="11">Uncharacterized protein LOC106072224</fullName>
    </submittedName>
</protein>
<evidence type="ECO:0000256" key="5">
    <source>
        <dbReference type="ARBA" id="ARBA00023136"/>
    </source>
</evidence>
<dbReference type="OMA" id="VINMAYR"/>
<dbReference type="InterPro" id="IPR017452">
    <property type="entry name" value="GPCR_Rhodpsn_7TM"/>
</dbReference>